<protein>
    <recommendedName>
        <fullName evidence="3">F-box domain-containing protein</fullName>
    </recommendedName>
</protein>
<evidence type="ECO:0008006" key="3">
    <source>
        <dbReference type="Google" id="ProtNLM"/>
    </source>
</evidence>
<evidence type="ECO:0000313" key="1">
    <source>
        <dbReference type="EMBL" id="OCH90231.1"/>
    </source>
</evidence>
<dbReference type="AlphaFoldDB" id="A0A8E2ATC0"/>
<name>A0A8E2ATC0_9APHY</name>
<proteinExistence type="predicted"/>
<dbReference type="EMBL" id="KV722408">
    <property type="protein sequence ID" value="OCH90231.1"/>
    <property type="molecule type" value="Genomic_DNA"/>
</dbReference>
<reference evidence="1 2" key="1">
    <citation type="submission" date="2016-07" db="EMBL/GenBank/DDBJ databases">
        <title>Draft genome of the white-rot fungus Obba rivulosa 3A-2.</title>
        <authorList>
            <consortium name="DOE Joint Genome Institute"/>
            <person name="Miettinen O."/>
            <person name="Riley R."/>
            <person name="Acob R."/>
            <person name="Barry K."/>
            <person name="Cullen D."/>
            <person name="De Vries R."/>
            <person name="Hainaut M."/>
            <person name="Hatakka A."/>
            <person name="Henrissat B."/>
            <person name="Hilden K."/>
            <person name="Kuo R."/>
            <person name="Labutti K."/>
            <person name="Lipzen A."/>
            <person name="Makela M.R."/>
            <person name="Sandor L."/>
            <person name="Spatafora J.W."/>
            <person name="Grigoriev I.V."/>
            <person name="Hibbett D.S."/>
        </authorList>
    </citation>
    <scope>NUCLEOTIDE SEQUENCE [LARGE SCALE GENOMIC DNA]</scope>
    <source>
        <strain evidence="1 2">3A-2</strain>
    </source>
</reference>
<dbReference type="OrthoDB" id="2757830at2759"/>
<dbReference type="Proteomes" id="UP000250043">
    <property type="component" value="Unassembled WGS sequence"/>
</dbReference>
<dbReference type="InterPro" id="IPR036047">
    <property type="entry name" value="F-box-like_dom_sf"/>
</dbReference>
<accession>A0A8E2ATC0</accession>
<organism evidence="1 2">
    <name type="scientific">Obba rivulosa</name>
    <dbReference type="NCBI Taxonomy" id="1052685"/>
    <lineage>
        <taxon>Eukaryota</taxon>
        <taxon>Fungi</taxon>
        <taxon>Dikarya</taxon>
        <taxon>Basidiomycota</taxon>
        <taxon>Agaricomycotina</taxon>
        <taxon>Agaricomycetes</taxon>
        <taxon>Polyporales</taxon>
        <taxon>Gelatoporiaceae</taxon>
        <taxon>Obba</taxon>
    </lineage>
</organism>
<dbReference type="SUPFAM" id="SSF52047">
    <property type="entry name" value="RNI-like"/>
    <property type="match status" value="1"/>
</dbReference>
<dbReference type="SUPFAM" id="SSF81383">
    <property type="entry name" value="F-box domain"/>
    <property type="match status" value="1"/>
</dbReference>
<keyword evidence="2" id="KW-1185">Reference proteome</keyword>
<evidence type="ECO:0000313" key="2">
    <source>
        <dbReference type="Proteomes" id="UP000250043"/>
    </source>
</evidence>
<sequence length="483" mass="54201">MTECNGAYPSGVFAPEGTSSHASIDCTDHRSIRDPGPVLNFDILAYIMSFLTTAELLSFMQTCRDLRFVGVRWLLSLKTPTLEVKAEDKMRSFCIFMLSGTPSRFTFLKRLSMELADDLSADTVSLICQVISHSSSLTELELKTYFDDVFDTHPKLALALASLTTVKILCIATFEHGQRAAEVVSRIPSALECLSLYSSEKLRDANQVLQNSPETLQSLLLNIADFSSLTVQCCQLRVLHLLNPDIDVIYDAPTLVCSFPHIQQLGFGNSRLEDIQAHQHDPIEASRSRNQESFRKRCWNRLHYASGHVTRLYIAGLTCRVEHLECSLVSEDVDRLVAVLRDAQPLCLSLFVLVHERPFHQIDGFLQDVPHLTQLELYFSFGSNTVTSARDISDTMCRLLASSKIESLSLIFMPFIVQELDRESLTACMLLELDHRSLTQSIAQCIPTLSLVIMMVSTTSDRICSVWNVYQSPEGQRCICVAN</sequence>
<gene>
    <name evidence="1" type="ORF">OBBRIDRAFT_793473</name>
</gene>